<protein>
    <submittedName>
        <fullName evidence="2">Uncharacterized protein</fullName>
    </submittedName>
</protein>
<dbReference type="EMBL" id="JAUEPU010000046">
    <property type="protein sequence ID" value="KAK0486713.1"/>
    <property type="molecule type" value="Genomic_DNA"/>
</dbReference>
<organism evidence="2 3">
    <name type="scientific">Armillaria luteobubalina</name>
    <dbReference type="NCBI Taxonomy" id="153913"/>
    <lineage>
        <taxon>Eukaryota</taxon>
        <taxon>Fungi</taxon>
        <taxon>Dikarya</taxon>
        <taxon>Basidiomycota</taxon>
        <taxon>Agaricomycotina</taxon>
        <taxon>Agaricomycetes</taxon>
        <taxon>Agaricomycetidae</taxon>
        <taxon>Agaricales</taxon>
        <taxon>Marasmiineae</taxon>
        <taxon>Physalacriaceae</taxon>
        <taxon>Armillaria</taxon>
    </lineage>
</organism>
<feature type="region of interest" description="Disordered" evidence="1">
    <location>
        <begin position="585"/>
        <end position="604"/>
    </location>
</feature>
<dbReference type="AlphaFoldDB" id="A0AA39PP45"/>
<proteinExistence type="predicted"/>
<gene>
    <name evidence="2" type="ORF">EDD18DRAFT_1111115</name>
</gene>
<evidence type="ECO:0000313" key="2">
    <source>
        <dbReference type="EMBL" id="KAK0486713.1"/>
    </source>
</evidence>
<dbReference type="PANTHER" id="PTHR33266:SF1">
    <property type="entry name" value="F-BOX DOMAIN-CONTAINING PROTEIN"/>
    <property type="match status" value="1"/>
</dbReference>
<evidence type="ECO:0000256" key="1">
    <source>
        <dbReference type="SAM" id="MobiDB-lite"/>
    </source>
</evidence>
<name>A0AA39PP45_9AGAR</name>
<dbReference type="PANTHER" id="PTHR33266">
    <property type="entry name" value="CHROMOSOME 15, WHOLE GENOME SHOTGUN SEQUENCE"/>
    <property type="match status" value="1"/>
</dbReference>
<dbReference type="Proteomes" id="UP001175228">
    <property type="component" value="Unassembled WGS sequence"/>
</dbReference>
<sequence length="725" mass="80849">MMKAFRTSLDGDCPVDIKHFPRKSRGMSEVLSDKDLEDIVAHTHLGFEFFLPSIDKLINNPLDATGLNALAMVLGNMVASVARFPHSDVQSEYEDWVECKKLIEYNMEWKQSDRTSPQQMKPLEIFSDFVRFQSLVLCGILVLIRATEALRLPRITSNEGSGQGAVQTELADAAKKSWISPYIGDCPATLLTDINSHIMAAYAQGHRSSGTMIQSSGTAYPEPDTIKLQDGLKILIYFDEADTLAIGTSGPTNYEALCLALADIEGFNHFIIFISTTGALRIPGHPQHEYRSSRAATPRMTLPAPFTILPFDIGPRVLHKQATFEMLQSIKHLAAFGRPMWHIMLAAGTSLALLILLAQCKLTHRDQGSLSSIPPHRGVKFYPPMEQLKEVVQMALMCIRQEKSHHLQEEMVTGHMRIALSVPSHREYMKSGYPSEPILAEAAVISIYEESYLEQILQSTPDNQLEGKVFSDVFEHGYVHFMHFGHAGSSDAINSASSLAAFICSMAFQCCSGHPVIDILIPVLIIPKDVATQPNFNIDELTLNKFHRSCLLISVKDRENAERGNYTINAESLNSCQVPKWTQTPLSVTSKDDPTRSTRQSDSFSKAHPRYSIIISGCSSTVYNVISLNEKAIYFAMLAPQGMLHEHPYNNEESLILLRKMKPFWNLGPARFDWVDISSIGIVPNIMEMEYVPTIMYGDQAVIIEGDDGTLDVKENNAADIWHDI</sequence>
<comment type="caution">
    <text evidence="2">The sequence shown here is derived from an EMBL/GenBank/DDBJ whole genome shotgun (WGS) entry which is preliminary data.</text>
</comment>
<keyword evidence="3" id="KW-1185">Reference proteome</keyword>
<evidence type="ECO:0000313" key="3">
    <source>
        <dbReference type="Proteomes" id="UP001175228"/>
    </source>
</evidence>
<accession>A0AA39PP45</accession>
<reference evidence="2" key="1">
    <citation type="submission" date="2023-06" db="EMBL/GenBank/DDBJ databases">
        <authorList>
            <consortium name="Lawrence Berkeley National Laboratory"/>
            <person name="Ahrendt S."/>
            <person name="Sahu N."/>
            <person name="Indic B."/>
            <person name="Wong-Bajracharya J."/>
            <person name="Merenyi Z."/>
            <person name="Ke H.-M."/>
            <person name="Monk M."/>
            <person name="Kocsube S."/>
            <person name="Drula E."/>
            <person name="Lipzen A."/>
            <person name="Balint B."/>
            <person name="Henrissat B."/>
            <person name="Andreopoulos B."/>
            <person name="Martin F.M."/>
            <person name="Harder C.B."/>
            <person name="Rigling D."/>
            <person name="Ford K.L."/>
            <person name="Foster G.D."/>
            <person name="Pangilinan J."/>
            <person name="Papanicolaou A."/>
            <person name="Barry K."/>
            <person name="LaButti K."/>
            <person name="Viragh M."/>
            <person name="Koriabine M."/>
            <person name="Yan M."/>
            <person name="Riley R."/>
            <person name="Champramary S."/>
            <person name="Plett K.L."/>
            <person name="Tsai I.J."/>
            <person name="Slot J."/>
            <person name="Sipos G."/>
            <person name="Plett J."/>
            <person name="Nagy L.G."/>
            <person name="Grigoriev I.V."/>
        </authorList>
    </citation>
    <scope>NUCLEOTIDE SEQUENCE</scope>
    <source>
        <strain evidence="2">HWK02</strain>
    </source>
</reference>